<dbReference type="InterPro" id="IPR000073">
    <property type="entry name" value="AB_hydrolase_1"/>
</dbReference>
<dbReference type="RefSeq" id="WP_068762763.1">
    <property type="nucleotide sequence ID" value="NZ_LXIE01000045.1"/>
</dbReference>
<accession>A0A1A9LDJ0</accession>
<name>A0A1A9LDJ0_9FLAO</name>
<keyword evidence="5" id="KW-1185">Reference proteome</keyword>
<dbReference type="InterPro" id="IPR029058">
    <property type="entry name" value="AB_hydrolase_fold"/>
</dbReference>
<sequence length="321" mass="36630">MPLIKNHYKPSFPFKNGHFSTIYSAKLRPSPHLIQQRERLQLPDGDFMDIDWSFAEKSLHKVAILLHGLEGNAQRTYMKGQAKILNQNGWDAAAVNFRGCSGEANLSYQSYNAGKTDDLEAVVNSILKKDKYSEIALVGFSLGGNLLLKYLGERESFPKEIKKAVAISTPLSLKGSLESLNQFYNWVYRNSFLINLRKKYKTKMKDFPEKMTASDYKKITSLLEFDNIYTAPAHGFKDALDYYEKNSSLQFLPNIQIPVYILNSANDSFLSSECYPTELASKMKNLHLEIPKYGGHVGFHQTNKLYYSEIRSLDFLNDNSL</sequence>
<comment type="similarity">
    <text evidence="1">Belongs to the AB hydrolase superfamily. AB hydrolase 4 family.</text>
</comment>
<feature type="active site" description="Charge relay system" evidence="2">
    <location>
        <position position="141"/>
    </location>
</feature>
<organism evidence="4 5">
    <name type="scientific">Aequorivita soesokkakensis</name>
    <dbReference type="NCBI Taxonomy" id="1385699"/>
    <lineage>
        <taxon>Bacteria</taxon>
        <taxon>Pseudomonadati</taxon>
        <taxon>Bacteroidota</taxon>
        <taxon>Flavobacteriia</taxon>
        <taxon>Flavobacteriales</taxon>
        <taxon>Flavobacteriaceae</taxon>
        <taxon>Aequorivita</taxon>
    </lineage>
</organism>
<comment type="caution">
    <text evidence="4">The sequence shown here is derived from an EMBL/GenBank/DDBJ whole genome shotgun (WGS) entry which is preliminary data.</text>
</comment>
<dbReference type="InterPro" id="IPR050960">
    <property type="entry name" value="AB_hydrolase_4_sf"/>
</dbReference>
<dbReference type="Gene3D" id="3.40.50.1820">
    <property type="entry name" value="alpha/beta hydrolase"/>
    <property type="match status" value="1"/>
</dbReference>
<dbReference type="SUPFAM" id="SSF53474">
    <property type="entry name" value="alpha/beta-Hydrolases"/>
    <property type="match status" value="1"/>
</dbReference>
<protein>
    <submittedName>
        <fullName evidence="4">Alpha/beta hydrolase</fullName>
    </submittedName>
</protein>
<dbReference type="OrthoDB" id="332676at2"/>
<dbReference type="EMBL" id="LXIE01000045">
    <property type="protein sequence ID" value="OAD90445.1"/>
    <property type="molecule type" value="Genomic_DNA"/>
</dbReference>
<evidence type="ECO:0000313" key="4">
    <source>
        <dbReference type="EMBL" id="OAD90445.1"/>
    </source>
</evidence>
<dbReference type="GO" id="GO:0034338">
    <property type="term" value="F:short-chain carboxylesterase activity"/>
    <property type="evidence" value="ECO:0007669"/>
    <property type="project" value="TreeGrafter"/>
</dbReference>
<reference evidence="4 5" key="1">
    <citation type="submission" date="2016-05" db="EMBL/GenBank/DDBJ databases">
        <title>Genome sequencing of Vitellibacter soesokkakensis RSSK-12.</title>
        <authorList>
            <person name="Thevarajoo S."/>
            <person name="Selvaratnam C."/>
            <person name="Goh K.M."/>
            <person name="Chan K.-G."/>
            <person name="Chong C.S."/>
        </authorList>
    </citation>
    <scope>NUCLEOTIDE SEQUENCE [LARGE SCALE GENOMIC DNA]</scope>
    <source>
        <strain evidence="4 5">RSSK-12</strain>
    </source>
</reference>
<proteinExistence type="inferred from homology"/>
<dbReference type="PANTHER" id="PTHR10794">
    <property type="entry name" value="ABHYDROLASE DOMAIN-CONTAINING PROTEIN"/>
    <property type="match status" value="1"/>
</dbReference>
<keyword evidence="4" id="KW-0378">Hydrolase</keyword>
<evidence type="ECO:0000256" key="2">
    <source>
        <dbReference type="PIRSR" id="PIRSR005211-1"/>
    </source>
</evidence>
<feature type="active site" description="Charge relay system" evidence="2">
    <location>
        <position position="267"/>
    </location>
</feature>
<gene>
    <name evidence="4" type="ORF">A7A78_05880</name>
</gene>
<dbReference type="GO" id="GO:0047372">
    <property type="term" value="F:monoacylglycerol lipase activity"/>
    <property type="evidence" value="ECO:0007669"/>
    <property type="project" value="TreeGrafter"/>
</dbReference>
<dbReference type="Proteomes" id="UP000077552">
    <property type="component" value="Unassembled WGS sequence"/>
</dbReference>
<evidence type="ECO:0000313" key="5">
    <source>
        <dbReference type="Proteomes" id="UP000077552"/>
    </source>
</evidence>
<feature type="domain" description="AB hydrolase-1" evidence="3">
    <location>
        <begin position="64"/>
        <end position="298"/>
    </location>
</feature>
<dbReference type="InterPro" id="IPR012020">
    <property type="entry name" value="ABHD4"/>
</dbReference>
<dbReference type="PIRSF" id="PIRSF005211">
    <property type="entry name" value="Ab_hydro_YheT"/>
    <property type="match status" value="1"/>
</dbReference>
<evidence type="ECO:0000256" key="1">
    <source>
        <dbReference type="ARBA" id="ARBA00010884"/>
    </source>
</evidence>
<evidence type="ECO:0000259" key="3">
    <source>
        <dbReference type="Pfam" id="PF00561"/>
    </source>
</evidence>
<dbReference type="Pfam" id="PF00561">
    <property type="entry name" value="Abhydrolase_1"/>
    <property type="match status" value="1"/>
</dbReference>
<dbReference type="STRING" id="1385699.A7A78_05880"/>
<feature type="active site" description="Charge relay system" evidence="2">
    <location>
        <position position="296"/>
    </location>
</feature>
<dbReference type="AlphaFoldDB" id="A0A1A9LDJ0"/>
<dbReference type="PANTHER" id="PTHR10794:SF94">
    <property type="entry name" value="ESTERASE YHET-RELATED"/>
    <property type="match status" value="1"/>
</dbReference>